<dbReference type="GO" id="GO:0003723">
    <property type="term" value="F:RNA binding"/>
    <property type="evidence" value="ECO:0007669"/>
    <property type="project" value="UniProtKB-UniRule"/>
</dbReference>
<keyword evidence="1" id="KW-0677">Repeat</keyword>
<dbReference type="InterPro" id="IPR000504">
    <property type="entry name" value="RRM_dom"/>
</dbReference>
<dbReference type="Gene3D" id="3.30.70.330">
    <property type="match status" value="1"/>
</dbReference>
<dbReference type="InterPro" id="IPR012677">
    <property type="entry name" value="Nucleotide-bd_a/b_plait_sf"/>
</dbReference>
<gene>
    <name evidence="5" type="ORF">AMELA_G00080200</name>
</gene>
<proteinExistence type="predicted"/>
<accession>A0A7J6AZY8</accession>
<dbReference type="SMART" id="SM00360">
    <property type="entry name" value="RRM"/>
    <property type="match status" value="1"/>
</dbReference>
<dbReference type="InterPro" id="IPR035979">
    <property type="entry name" value="RBD_domain_sf"/>
</dbReference>
<dbReference type="Proteomes" id="UP000593565">
    <property type="component" value="Unassembled WGS sequence"/>
</dbReference>
<keyword evidence="2 3" id="KW-0694">RNA-binding</keyword>
<dbReference type="AlphaFoldDB" id="A0A7J6AZY8"/>
<protein>
    <recommendedName>
        <fullName evidence="4">RRM domain-containing protein</fullName>
    </recommendedName>
</protein>
<dbReference type="Pfam" id="PF00076">
    <property type="entry name" value="RRM_1"/>
    <property type="match status" value="1"/>
</dbReference>
<keyword evidence="6" id="KW-1185">Reference proteome</keyword>
<evidence type="ECO:0000313" key="6">
    <source>
        <dbReference type="Proteomes" id="UP000593565"/>
    </source>
</evidence>
<dbReference type="PANTHER" id="PTHR24012">
    <property type="entry name" value="RNA BINDING PROTEIN"/>
    <property type="match status" value="1"/>
</dbReference>
<name>A0A7J6AZY8_AMEME</name>
<dbReference type="SUPFAM" id="SSF54928">
    <property type="entry name" value="RNA-binding domain, RBD"/>
    <property type="match status" value="1"/>
</dbReference>
<comment type="caution">
    <text evidence="5">The sequence shown here is derived from an EMBL/GenBank/DDBJ whole genome shotgun (WGS) entry which is preliminary data.</text>
</comment>
<evidence type="ECO:0000259" key="4">
    <source>
        <dbReference type="PROSITE" id="PS50102"/>
    </source>
</evidence>
<dbReference type="PROSITE" id="PS50102">
    <property type="entry name" value="RRM"/>
    <property type="match status" value="1"/>
</dbReference>
<reference evidence="5 6" key="1">
    <citation type="submission" date="2020-02" db="EMBL/GenBank/DDBJ databases">
        <title>A chromosome-scale genome assembly of the black bullhead catfish (Ameiurus melas).</title>
        <authorList>
            <person name="Wen M."/>
            <person name="Zham M."/>
            <person name="Cabau C."/>
            <person name="Klopp C."/>
            <person name="Donnadieu C."/>
            <person name="Roques C."/>
            <person name="Bouchez O."/>
            <person name="Lampietro C."/>
            <person name="Jouanno E."/>
            <person name="Herpin A."/>
            <person name="Louis A."/>
            <person name="Berthelot C."/>
            <person name="Parey E."/>
            <person name="Roest-Crollius H."/>
            <person name="Braasch I."/>
            <person name="Postlethwait J."/>
            <person name="Robinson-Rechavi M."/>
            <person name="Echchiki A."/>
            <person name="Begum T."/>
            <person name="Montfort J."/>
            <person name="Schartl M."/>
            <person name="Bobe J."/>
            <person name="Guiguen Y."/>
        </authorList>
    </citation>
    <scope>NUCLEOTIDE SEQUENCE [LARGE SCALE GENOMIC DNA]</scope>
    <source>
        <strain evidence="5">M_S1</strain>
        <tissue evidence="5">Blood</tissue>
    </source>
</reference>
<organism evidence="5 6">
    <name type="scientific">Ameiurus melas</name>
    <name type="common">Black bullhead</name>
    <name type="synonym">Silurus melas</name>
    <dbReference type="NCBI Taxonomy" id="219545"/>
    <lineage>
        <taxon>Eukaryota</taxon>
        <taxon>Metazoa</taxon>
        <taxon>Chordata</taxon>
        <taxon>Craniata</taxon>
        <taxon>Vertebrata</taxon>
        <taxon>Euteleostomi</taxon>
        <taxon>Actinopterygii</taxon>
        <taxon>Neopterygii</taxon>
        <taxon>Teleostei</taxon>
        <taxon>Ostariophysi</taxon>
        <taxon>Siluriformes</taxon>
        <taxon>Ictaluridae</taxon>
        <taxon>Ameiurus</taxon>
    </lineage>
</organism>
<evidence type="ECO:0000256" key="2">
    <source>
        <dbReference type="ARBA" id="ARBA00022884"/>
    </source>
</evidence>
<sequence>MACLCYRFITHFKSRKERREQKKEERHPKPQHKFEQCVNLCLRNLDVSVDDKRLHKEFSPFGTVIHAKVMCTNGCSGRFGFVCFSSLEEATKAMSEMQGRMLDRRPLHIRLIQRRVGSR</sequence>
<evidence type="ECO:0000256" key="1">
    <source>
        <dbReference type="ARBA" id="ARBA00022737"/>
    </source>
</evidence>
<feature type="domain" description="RRM" evidence="4">
    <location>
        <begin position="38"/>
        <end position="114"/>
    </location>
</feature>
<evidence type="ECO:0000256" key="3">
    <source>
        <dbReference type="PROSITE-ProRule" id="PRU00176"/>
    </source>
</evidence>
<dbReference type="EMBL" id="JAAGNN010000006">
    <property type="protein sequence ID" value="KAF4088235.1"/>
    <property type="molecule type" value="Genomic_DNA"/>
</dbReference>
<evidence type="ECO:0000313" key="5">
    <source>
        <dbReference type="EMBL" id="KAF4088235.1"/>
    </source>
</evidence>